<evidence type="ECO:0000313" key="8">
    <source>
        <dbReference type="Proteomes" id="UP000006281"/>
    </source>
</evidence>
<dbReference type="KEGG" id="sesp:BN6_30760"/>
<evidence type="ECO:0000256" key="1">
    <source>
        <dbReference type="ARBA" id="ARBA00023015"/>
    </source>
</evidence>
<keyword evidence="8" id="KW-1185">Reference proteome</keyword>
<feature type="compositionally biased region" description="Pro residues" evidence="5">
    <location>
        <begin position="135"/>
        <end position="146"/>
    </location>
</feature>
<evidence type="ECO:0000313" key="7">
    <source>
        <dbReference type="EMBL" id="CCH30383.1"/>
    </source>
</evidence>
<dbReference type="PANTHER" id="PTHR30055">
    <property type="entry name" value="HTH-TYPE TRANSCRIPTIONAL REGULATOR RUTR"/>
    <property type="match status" value="1"/>
</dbReference>
<keyword evidence="3" id="KW-0804">Transcription</keyword>
<dbReference type="InterPro" id="IPR050109">
    <property type="entry name" value="HTH-type_TetR-like_transc_reg"/>
</dbReference>
<dbReference type="PANTHER" id="PTHR30055:SF234">
    <property type="entry name" value="HTH-TYPE TRANSCRIPTIONAL REGULATOR BETI"/>
    <property type="match status" value="1"/>
</dbReference>
<dbReference type="STRING" id="1179773.BN6_30760"/>
<gene>
    <name evidence="7" type="ordered locus">BN6_30760</name>
</gene>
<evidence type="ECO:0000256" key="4">
    <source>
        <dbReference type="PROSITE-ProRule" id="PRU00335"/>
    </source>
</evidence>
<dbReference type="eggNOG" id="COG1309">
    <property type="taxonomic scope" value="Bacteria"/>
</dbReference>
<feature type="region of interest" description="Disordered" evidence="5">
    <location>
        <begin position="119"/>
        <end position="147"/>
    </location>
</feature>
<dbReference type="GO" id="GO:0003700">
    <property type="term" value="F:DNA-binding transcription factor activity"/>
    <property type="evidence" value="ECO:0007669"/>
    <property type="project" value="TreeGrafter"/>
</dbReference>
<dbReference type="Gene3D" id="1.10.357.10">
    <property type="entry name" value="Tetracycline Repressor, domain 2"/>
    <property type="match status" value="1"/>
</dbReference>
<dbReference type="SUPFAM" id="SSF46689">
    <property type="entry name" value="Homeodomain-like"/>
    <property type="match status" value="1"/>
</dbReference>
<organism evidence="7 8">
    <name type="scientific">Saccharothrix espanaensis (strain ATCC 51144 / DSM 44229 / JCM 9112 / NBRC 15066 / NRRL 15764)</name>
    <dbReference type="NCBI Taxonomy" id="1179773"/>
    <lineage>
        <taxon>Bacteria</taxon>
        <taxon>Bacillati</taxon>
        <taxon>Actinomycetota</taxon>
        <taxon>Actinomycetes</taxon>
        <taxon>Pseudonocardiales</taxon>
        <taxon>Pseudonocardiaceae</taxon>
        <taxon>Saccharothrix</taxon>
    </lineage>
</organism>
<keyword evidence="2 4" id="KW-0238">DNA-binding</keyword>
<feature type="region of interest" description="Disordered" evidence="5">
    <location>
        <begin position="1"/>
        <end position="46"/>
    </location>
</feature>
<dbReference type="HOGENOM" id="CLU_760583_0_0_11"/>
<evidence type="ECO:0000256" key="5">
    <source>
        <dbReference type="SAM" id="MobiDB-lite"/>
    </source>
</evidence>
<dbReference type="GO" id="GO:0000976">
    <property type="term" value="F:transcription cis-regulatory region binding"/>
    <property type="evidence" value="ECO:0007669"/>
    <property type="project" value="TreeGrafter"/>
</dbReference>
<name>K0K1C3_SACES</name>
<dbReference type="Proteomes" id="UP000006281">
    <property type="component" value="Chromosome"/>
</dbReference>
<dbReference type="InterPro" id="IPR001647">
    <property type="entry name" value="HTH_TetR"/>
</dbReference>
<evidence type="ECO:0000256" key="3">
    <source>
        <dbReference type="ARBA" id="ARBA00023163"/>
    </source>
</evidence>
<dbReference type="AlphaFoldDB" id="K0K1C3"/>
<evidence type="ECO:0000256" key="2">
    <source>
        <dbReference type="ARBA" id="ARBA00023125"/>
    </source>
</evidence>
<dbReference type="PROSITE" id="PS50977">
    <property type="entry name" value="HTH_TETR_2"/>
    <property type="match status" value="1"/>
</dbReference>
<dbReference type="EMBL" id="HE804045">
    <property type="protein sequence ID" value="CCH30383.1"/>
    <property type="molecule type" value="Genomic_DNA"/>
</dbReference>
<protein>
    <recommendedName>
        <fullName evidence="6">HTH tetR-type domain-containing protein</fullName>
    </recommendedName>
</protein>
<proteinExistence type="predicted"/>
<dbReference type="Pfam" id="PF00440">
    <property type="entry name" value="TetR_N"/>
    <property type="match status" value="1"/>
</dbReference>
<reference evidence="7 8" key="1">
    <citation type="journal article" date="2012" name="BMC Genomics">
        <title>Complete genome sequence of Saccharothrix espanaensis DSM 44229T and comparison to the other completely sequenced Pseudonocardiaceae.</title>
        <authorList>
            <person name="Strobel T."/>
            <person name="Al-Dilaimi A."/>
            <person name="Blom J."/>
            <person name="Gessner A."/>
            <person name="Kalinowski J."/>
            <person name="Luzhetska M."/>
            <person name="Puhler A."/>
            <person name="Szczepanowski R."/>
            <person name="Bechthold A."/>
            <person name="Ruckert C."/>
        </authorList>
    </citation>
    <scope>NUCLEOTIDE SEQUENCE [LARGE SCALE GENOMIC DNA]</scope>
    <source>
        <strain evidence="8">ATCC 51144 / DSM 44229 / JCM 9112 / NBRC 15066 / NRRL 15764</strain>
    </source>
</reference>
<accession>K0K1C3</accession>
<dbReference type="InterPro" id="IPR009057">
    <property type="entry name" value="Homeodomain-like_sf"/>
</dbReference>
<evidence type="ECO:0000259" key="6">
    <source>
        <dbReference type="PROSITE" id="PS50977"/>
    </source>
</evidence>
<feature type="DNA-binding region" description="H-T-H motif" evidence="4">
    <location>
        <begin position="68"/>
        <end position="87"/>
    </location>
</feature>
<keyword evidence="1" id="KW-0805">Transcription regulation</keyword>
<sequence>MFSSSECGRYRGSRRRGKARPLVGTRQQRRGGPPMARVSRAETQERNRAKVLAAAREEFAERGFRDAKVDAIAERVGLTRGAVYSNFPGKRALYFAVLADAAEHAFPPGAVPYADPGPDGGAFAHRTSPSSHLPHNPPAPGLPAPGLPAMGRSSVGLAAGGPRAGVGLQAALGAFALAWVRPLADDRLGRDLTPELLAEDVRRPYAQLLKLDALLLSLALERLRPTAPGPGGAPARRVRQAGIVLGALHGANQVAATAPGFLQPYDVVVACERLAGLDLEDWWSTPPSGPPIRPVEEPWNPPPAIDLVRGEPLAHRDGVVAVLGLNRLAAVEEAVRRGEPTTVVLATSTPHELGPLARLVVAQVCGPLRQAFPVGTWPDLRVVCDESGEFAKSLGVPAVSDETETALRVRNGRLLLRADGFAACHAIAASA</sequence>
<dbReference type="PRINTS" id="PR00455">
    <property type="entry name" value="HTHTETR"/>
</dbReference>
<feature type="domain" description="HTH tetR-type" evidence="6">
    <location>
        <begin position="45"/>
        <end position="105"/>
    </location>
</feature>
<dbReference type="PATRIC" id="fig|1179773.3.peg.3073"/>